<protein>
    <submittedName>
        <fullName evidence="2">Uncharacterized protein</fullName>
    </submittedName>
</protein>
<gene>
    <name evidence="2" type="ORF">CTOB1V02_LOCUS14808</name>
</gene>
<evidence type="ECO:0000313" key="2">
    <source>
        <dbReference type="EMBL" id="CAD7236993.1"/>
    </source>
</evidence>
<name>A0A7R8WTK7_9CRUS</name>
<organism evidence="2">
    <name type="scientific">Cyprideis torosa</name>
    <dbReference type="NCBI Taxonomy" id="163714"/>
    <lineage>
        <taxon>Eukaryota</taxon>
        <taxon>Metazoa</taxon>
        <taxon>Ecdysozoa</taxon>
        <taxon>Arthropoda</taxon>
        <taxon>Crustacea</taxon>
        <taxon>Oligostraca</taxon>
        <taxon>Ostracoda</taxon>
        <taxon>Podocopa</taxon>
        <taxon>Podocopida</taxon>
        <taxon>Cytherocopina</taxon>
        <taxon>Cytheroidea</taxon>
        <taxon>Cytherideidae</taxon>
        <taxon>Cyprideis</taxon>
    </lineage>
</organism>
<sequence length="121" mass="13393">MATMAHGKEADATRSTSRLLPVNPPASSLERHILANRESGISDGSILFSSLEASKEQDRKEAIQKCCQIRFTTQIFVCFVATYSQFVGGTCSTYTAQALPSLRKDFKDTTKLEEVLISEVW</sequence>
<dbReference type="EMBL" id="OB683802">
    <property type="protein sequence ID" value="CAD7236993.1"/>
    <property type="molecule type" value="Genomic_DNA"/>
</dbReference>
<feature type="region of interest" description="Disordered" evidence="1">
    <location>
        <begin position="1"/>
        <end position="24"/>
    </location>
</feature>
<accession>A0A7R8WTK7</accession>
<feature type="non-terminal residue" evidence="2">
    <location>
        <position position="121"/>
    </location>
</feature>
<reference evidence="2" key="1">
    <citation type="submission" date="2020-11" db="EMBL/GenBank/DDBJ databases">
        <authorList>
            <person name="Tran Van P."/>
        </authorList>
    </citation>
    <scope>NUCLEOTIDE SEQUENCE</scope>
</reference>
<dbReference type="AlphaFoldDB" id="A0A7R8WTK7"/>
<evidence type="ECO:0000256" key="1">
    <source>
        <dbReference type="SAM" id="MobiDB-lite"/>
    </source>
</evidence>
<proteinExistence type="predicted"/>
<feature type="compositionally biased region" description="Basic and acidic residues" evidence="1">
    <location>
        <begin position="1"/>
        <end position="12"/>
    </location>
</feature>